<protein>
    <submittedName>
        <fullName evidence="3">Type IV secretion system lytic transglycosylase VirB1</fullName>
    </submittedName>
</protein>
<dbReference type="Gene3D" id="1.10.530.10">
    <property type="match status" value="1"/>
</dbReference>
<accession>A0A378UCJ6</accession>
<dbReference type="InterPro" id="IPR023346">
    <property type="entry name" value="Lysozyme-like_dom_sf"/>
</dbReference>
<reference evidence="3 4" key="1">
    <citation type="submission" date="2018-06" db="EMBL/GenBank/DDBJ databases">
        <authorList>
            <consortium name="Pathogen Informatics"/>
            <person name="Doyle S."/>
        </authorList>
    </citation>
    <scope>NUCLEOTIDE SEQUENCE [LARGE SCALE GENOMIC DNA]</scope>
    <source>
        <strain evidence="3 4">NCTC7911</strain>
    </source>
</reference>
<feature type="compositionally biased region" description="Polar residues" evidence="1">
    <location>
        <begin position="184"/>
        <end position="196"/>
    </location>
</feature>
<organism evidence="3 4">
    <name type="scientific">Moraxella lacunata</name>
    <dbReference type="NCBI Taxonomy" id="477"/>
    <lineage>
        <taxon>Bacteria</taxon>
        <taxon>Pseudomonadati</taxon>
        <taxon>Pseudomonadota</taxon>
        <taxon>Gammaproteobacteria</taxon>
        <taxon>Moraxellales</taxon>
        <taxon>Moraxellaceae</taxon>
        <taxon>Moraxella</taxon>
    </lineage>
</organism>
<dbReference type="EMBL" id="UGQC01000005">
    <property type="protein sequence ID" value="STZ74920.1"/>
    <property type="molecule type" value="Genomic_DNA"/>
</dbReference>
<feature type="region of interest" description="Disordered" evidence="1">
    <location>
        <begin position="184"/>
        <end position="211"/>
    </location>
</feature>
<dbReference type="CDD" id="cd16892">
    <property type="entry name" value="LT_VirB1-like"/>
    <property type="match status" value="1"/>
</dbReference>
<gene>
    <name evidence="3" type="ORF">NCTC7911_03101</name>
</gene>
<dbReference type="InterPro" id="IPR008258">
    <property type="entry name" value="Transglycosylase_SLT_dom_1"/>
</dbReference>
<dbReference type="Pfam" id="PF01464">
    <property type="entry name" value="SLT"/>
    <property type="match status" value="1"/>
</dbReference>
<dbReference type="AlphaFoldDB" id="A0A378UCJ6"/>
<dbReference type="GeneID" id="302271558"/>
<evidence type="ECO:0000259" key="2">
    <source>
        <dbReference type="Pfam" id="PF01464"/>
    </source>
</evidence>
<dbReference type="Proteomes" id="UP000254107">
    <property type="component" value="Unassembled WGS sequence"/>
</dbReference>
<evidence type="ECO:0000313" key="4">
    <source>
        <dbReference type="Proteomes" id="UP000254107"/>
    </source>
</evidence>
<dbReference type="SUPFAM" id="SSF53955">
    <property type="entry name" value="Lysozyme-like"/>
    <property type="match status" value="1"/>
</dbReference>
<name>A0A378UCJ6_MORLA</name>
<keyword evidence="4" id="KW-1185">Reference proteome</keyword>
<sequence>MLEAIITSSCASQVHPTIVNAIVKTESNFNPFAIGINKGAGRLSKQPTNYAEAVTVAKQLLARGANIDMGLAQINSSNMTWLGLTVEMAFHPCHNLQAMQTVYLHCLQQAKKGGQGTLEQRAWSCYNTGNTKRGFANGYVAKVTHNFNFFAGMAQKASPQKMPQNEPVSSQKGVQAVVATQLPKNAQNASVGNTEQNNTTLPTPPKNTPENQIAAEPVAKVRYSWDVFGDF</sequence>
<feature type="domain" description="Transglycosylase SLT" evidence="2">
    <location>
        <begin position="4"/>
        <end position="140"/>
    </location>
</feature>
<evidence type="ECO:0000313" key="3">
    <source>
        <dbReference type="EMBL" id="STZ74920.1"/>
    </source>
</evidence>
<evidence type="ECO:0000256" key="1">
    <source>
        <dbReference type="SAM" id="MobiDB-lite"/>
    </source>
</evidence>
<dbReference type="RefSeq" id="WP_115248472.1">
    <property type="nucleotide sequence ID" value="NZ_UGQC01000005.1"/>
</dbReference>
<proteinExistence type="predicted"/>